<evidence type="ECO:0000256" key="3">
    <source>
        <dbReference type="ARBA" id="ARBA00022989"/>
    </source>
</evidence>
<reference evidence="7" key="1">
    <citation type="submission" date="2020-05" db="EMBL/GenBank/DDBJ databases">
        <authorList>
            <person name="Chiriac C."/>
            <person name="Salcher M."/>
            <person name="Ghai R."/>
            <person name="Kavagutti S V."/>
        </authorList>
    </citation>
    <scope>NUCLEOTIDE SEQUENCE</scope>
</reference>
<feature type="transmembrane region" description="Helical" evidence="6">
    <location>
        <begin position="78"/>
        <end position="99"/>
    </location>
</feature>
<feature type="compositionally biased region" description="Basic and acidic residues" evidence="5">
    <location>
        <begin position="47"/>
        <end position="58"/>
    </location>
</feature>
<dbReference type="AlphaFoldDB" id="A0A6J6SIJ8"/>
<proteinExistence type="predicted"/>
<evidence type="ECO:0000256" key="5">
    <source>
        <dbReference type="SAM" id="MobiDB-lite"/>
    </source>
</evidence>
<feature type="transmembrane region" description="Helical" evidence="6">
    <location>
        <begin position="111"/>
        <end position="130"/>
    </location>
</feature>
<accession>A0A6J6SIJ8</accession>
<dbReference type="EMBL" id="CAFBON010000160">
    <property type="protein sequence ID" value="CAB4996724.1"/>
    <property type="molecule type" value="Genomic_DNA"/>
</dbReference>
<dbReference type="EMBL" id="CAFAAJ010000131">
    <property type="protein sequence ID" value="CAB4814556.1"/>
    <property type="molecule type" value="Genomic_DNA"/>
</dbReference>
<protein>
    <submittedName>
        <fullName evidence="7">Unannotated protein</fullName>
    </submittedName>
</protein>
<feature type="compositionally biased region" description="Low complexity" evidence="5">
    <location>
        <begin position="24"/>
        <end position="39"/>
    </location>
</feature>
<feature type="region of interest" description="Disordered" evidence="5">
    <location>
        <begin position="1"/>
        <end position="75"/>
    </location>
</feature>
<keyword evidence="4 6" id="KW-0472">Membrane</keyword>
<organism evidence="7">
    <name type="scientific">freshwater metagenome</name>
    <dbReference type="NCBI Taxonomy" id="449393"/>
    <lineage>
        <taxon>unclassified sequences</taxon>
        <taxon>metagenomes</taxon>
        <taxon>ecological metagenomes</taxon>
    </lineage>
</organism>
<keyword evidence="3 6" id="KW-1133">Transmembrane helix</keyword>
<dbReference type="Pfam" id="PF06781">
    <property type="entry name" value="CrgA"/>
    <property type="match status" value="1"/>
</dbReference>
<gene>
    <name evidence="7" type="ORF">UFOPK2602_02569</name>
    <name evidence="8" type="ORF">UFOPK3001_01798</name>
    <name evidence="9" type="ORF">UFOPK3954_01503</name>
</gene>
<dbReference type="EMBL" id="CAEZXX010000299">
    <property type="protein sequence ID" value="CAB4734662.1"/>
    <property type="molecule type" value="Genomic_DNA"/>
</dbReference>
<evidence type="ECO:0000313" key="8">
    <source>
        <dbReference type="EMBL" id="CAB4814556.1"/>
    </source>
</evidence>
<evidence type="ECO:0000256" key="4">
    <source>
        <dbReference type="ARBA" id="ARBA00023136"/>
    </source>
</evidence>
<evidence type="ECO:0000313" key="7">
    <source>
        <dbReference type="EMBL" id="CAB4734662.1"/>
    </source>
</evidence>
<evidence type="ECO:0000256" key="6">
    <source>
        <dbReference type="SAM" id="Phobius"/>
    </source>
</evidence>
<name>A0A6J6SIJ8_9ZZZZ</name>
<evidence type="ECO:0000256" key="2">
    <source>
        <dbReference type="ARBA" id="ARBA00022692"/>
    </source>
</evidence>
<evidence type="ECO:0000256" key="1">
    <source>
        <dbReference type="ARBA" id="ARBA00022475"/>
    </source>
</evidence>
<keyword evidence="2 6" id="KW-0812">Transmembrane</keyword>
<evidence type="ECO:0000313" key="9">
    <source>
        <dbReference type="EMBL" id="CAB4996724.1"/>
    </source>
</evidence>
<dbReference type="InterPro" id="IPR009619">
    <property type="entry name" value="CrgA"/>
</dbReference>
<sequence>MAAADYAPFFVAPPKRKTGSGRVTPKGTKPGTLPTAGAPSARHKAKRSDDNEHEHHAAEASSRYTPKVPQSEKESPRWWPALMISLFGVGGILIMLKYLGWVPGGQDGSQWWIVGGLVSVLGGLFAATRWR</sequence>
<keyword evidence="1" id="KW-1003">Cell membrane</keyword>